<accession>A0A0V1G8K7</accession>
<feature type="transmembrane region" description="Helical" evidence="1">
    <location>
        <begin position="20"/>
        <end position="40"/>
    </location>
</feature>
<evidence type="ECO:0000313" key="2">
    <source>
        <dbReference type="EMBL" id="KRY94624.1"/>
    </source>
</evidence>
<keyword evidence="3" id="KW-1185">Reference proteome</keyword>
<evidence type="ECO:0000313" key="3">
    <source>
        <dbReference type="Proteomes" id="UP000055024"/>
    </source>
</evidence>
<gene>
    <name evidence="2" type="ORF">T11_14454</name>
</gene>
<protein>
    <submittedName>
        <fullName evidence="2">Uncharacterized protein</fullName>
    </submittedName>
</protein>
<dbReference type="EMBL" id="JYDP01004768">
    <property type="protein sequence ID" value="KRY94624.1"/>
    <property type="molecule type" value="Genomic_DNA"/>
</dbReference>
<reference evidence="2 3" key="1">
    <citation type="submission" date="2015-01" db="EMBL/GenBank/DDBJ databases">
        <title>Evolution of Trichinella species and genotypes.</title>
        <authorList>
            <person name="Korhonen P.K."/>
            <person name="Edoardo P."/>
            <person name="Giuseppe L.R."/>
            <person name="Gasser R.B."/>
        </authorList>
    </citation>
    <scope>NUCLEOTIDE SEQUENCE [LARGE SCALE GENOMIC DNA]</scope>
    <source>
        <strain evidence="2">ISS1029</strain>
    </source>
</reference>
<sequence length="41" mass="5062">MPKQIFHHHLKRLHFTIGTWYWLFHGIIATLFDVLFKLAFH</sequence>
<dbReference type="AlphaFoldDB" id="A0A0V1G8K7"/>
<organism evidence="2 3">
    <name type="scientific">Trichinella zimbabwensis</name>
    <dbReference type="NCBI Taxonomy" id="268475"/>
    <lineage>
        <taxon>Eukaryota</taxon>
        <taxon>Metazoa</taxon>
        <taxon>Ecdysozoa</taxon>
        <taxon>Nematoda</taxon>
        <taxon>Enoplea</taxon>
        <taxon>Dorylaimia</taxon>
        <taxon>Trichinellida</taxon>
        <taxon>Trichinellidae</taxon>
        <taxon>Trichinella</taxon>
    </lineage>
</organism>
<keyword evidence="1" id="KW-1133">Transmembrane helix</keyword>
<comment type="caution">
    <text evidence="2">The sequence shown here is derived from an EMBL/GenBank/DDBJ whole genome shotgun (WGS) entry which is preliminary data.</text>
</comment>
<proteinExistence type="predicted"/>
<keyword evidence="1" id="KW-0812">Transmembrane</keyword>
<keyword evidence="1" id="KW-0472">Membrane</keyword>
<dbReference type="Proteomes" id="UP000055024">
    <property type="component" value="Unassembled WGS sequence"/>
</dbReference>
<evidence type="ECO:0000256" key="1">
    <source>
        <dbReference type="SAM" id="Phobius"/>
    </source>
</evidence>
<name>A0A0V1G8K7_9BILA</name>